<dbReference type="PANTHER" id="PTHR38899">
    <property type="entry name" value="DOMAIN OOKINETE PROTEIN, PUTATIVE-RELATED"/>
    <property type="match status" value="1"/>
</dbReference>
<dbReference type="PANTHER" id="PTHR38899:SF1">
    <property type="entry name" value="PROTEIN KINASE"/>
    <property type="match status" value="1"/>
</dbReference>
<sequence length="502" mass="55300">MAGSVLVQPKSSEVRCARRVPRTLPKLASSGMALLSRWELRARVKARMSDGVGVERKRPAADEDAAVNDEASCMSLVADSACEPALEAVPESVPVAAPLDSGVLATAAEIEDHASVSSETTADSEKENAPLLRLRVGDTVLVKVDDDDDDDGDCDSCESEPSDCEGEEESEGSRSRRRRALWAHVEQGGAALLPFPPRDDEEDDDEDDEMEEEDAVPHAGAQRYAHLHKEACGRGRTPIKREVRMRFSRMRHRVEAPAPQPAPASLPPSEASLLASRSEDSLLAAEIASAETLDSADRTYPHAARTVVLFDWDDTLLSSTWLSAQGHRVDDFTELPPALVKELRELEELVVRVLREAGRHGTVRVVTNAETGWVQLSAQRFIPGVLKHMEQHGITVVSARSTYECEYPNSPSDWKTQAFKAELERHPNVHQGLNLVVLGDSVSEREAAHTIGRTWLRCSKIKTVKFVERPALEQLRRQLLLVHHSFAHLCTFDGSFDVNLVC</sequence>
<dbReference type="Proteomes" id="UP001301350">
    <property type="component" value="Unassembled WGS sequence"/>
</dbReference>
<dbReference type="EMBL" id="JANCYW010000007">
    <property type="protein sequence ID" value="KAK4536000.1"/>
    <property type="molecule type" value="Genomic_DNA"/>
</dbReference>
<dbReference type="AlphaFoldDB" id="A0AAV9IUM1"/>
<gene>
    <name evidence="2" type="ORF">CDCA_CDCA07G2025</name>
</gene>
<evidence type="ECO:0000313" key="3">
    <source>
        <dbReference type="Proteomes" id="UP001301350"/>
    </source>
</evidence>
<feature type="compositionally biased region" description="Acidic residues" evidence="1">
    <location>
        <begin position="145"/>
        <end position="170"/>
    </location>
</feature>
<accession>A0AAV9IUM1</accession>
<evidence type="ECO:0000256" key="1">
    <source>
        <dbReference type="SAM" id="MobiDB-lite"/>
    </source>
</evidence>
<proteinExistence type="predicted"/>
<feature type="compositionally biased region" description="Acidic residues" evidence="1">
    <location>
        <begin position="199"/>
        <end position="214"/>
    </location>
</feature>
<organism evidence="2 3">
    <name type="scientific">Cyanidium caldarium</name>
    <name type="common">Red alga</name>
    <dbReference type="NCBI Taxonomy" id="2771"/>
    <lineage>
        <taxon>Eukaryota</taxon>
        <taxon>Rhodophyta</taxon>
        <taxon>Bangiophyceae</taxon>
        <taxon>Cyanidiales</taxon>
        <taxon>Cyanidiaceae</taxon>
        <taxon>Cyanidium</taxon>
    </lineage>
</organism>
<protein>
    <submittedName>
        <fullName evidence="2">Uncharacterized protein</fullName>
    </submittedName>
</protein>
<feature type="region of interest" description="Disordered" evidence="1">
    <location>
        <begin position="143"/>
        <end position="222"/>
    </location>
</feature>
<reference evidence="2 3" key="1">
    <citation type="submission" date="2022-07" db="EMBL/GenBank/DDBJ databases">
        <title>Genome-wide signatures of adaptation to extreme environments.</title>
        <authorList>
            <person name="Cho C.H."/>
            <person name="Yoon H.S."/>
        </authorList>
    </citation>
    <scope>NUCLEOTIDE SEQUENCE [LARGE SCALE GENOMIC DNA]</scope>
    <source>
        <strain evidence="2 3">DBV 063 E5</strain>
    </source>
</reference>
<comment type="caution">
    <text evidence="2">The sequence shown here is derived from an EMBL/GenBank/DDBJ whole genome shotgun (WGS) entry which is preliminary data.</text>
</comment>
<name>A0AAV9IUM1_CYACA</name>
<keyword evidence="3" id="KW-1185">Reference proteome</keyword>
<evidence type="ECO:0000313" key="2">
    <source>
        <dbReference type="EMBL" id="KAK4536000.1"/>
    </source>
</evidence>